<evidence type="ECO:0000313" key="2">
    <source>
        <dbReference type="Proteomes" id="UP001297361"/>
    </source>
</evidence>
<gene>
    <name evidence="1" type="ORF">LLE72_013710</name>
</gene>
<sequence>MIESARWIESGGGPLILLHAARMSHWSGTKLSGYDSGTTDYARACAISDDLGLLAIESGDVLVLGDEPDRTAVIARGEAVFIVRWRWAPSEDALLSALLSELDALPFIESGIFLTRPGMHVLFDSASTGAEIEASCAEVSAALVVHLETTRVSLASVDFQPTRDIYALVHRLGK</sequence>
<dbReference type="InterPro" id="IPR028961">
    <property type="entry name" value="Imm21"/>
</dbReference>
<dbReference type="Pfam" id="PF15589">
    <property type="entry name" value="Imm21"/>
    <property type="match status" value="1"/>
</dbReference>
<reference evidence="1" key="1">
    <citation type="submission" date="2021-10" db="EMBL/GenBank/DDBJ databases">
        <authorList>
            <person name="Hussein R."/>
            <person name="Harrison J."/>
            <person name="Studholme D.J."/>
            <person name="Vicente J."/>
            <person name="Grant M."/>
        </authorList>
    </citation>
    <scope>NUCLEOTIDE SEQUENCE</scope>
    <source>
        <strain evidence="1">NCPPB 2970</strain>
    </source>
</reference>
<dbReference type="EMBL" id="JAJFNJ020000003">
    <property type="protein sequence ID" value="MEC3888772.1"/>
    <property type="molecule type" value="Genomic_DNA"/>
</dbReference>
<reference evidence="1" key="2">
    <citation type="submission" date="2024-01" db="EMBL/GenBank/DDBJ databases">
        <title>Long-read genome sequencing of X. campestris pv. papavericola.</title>
        <authorList>
            <person name="Hussain R.M.F."/>
            <person name="Greer S."/>
            <person name="Harrison J."/>
            <person name="Grant M."/>
            <person name="Vicente J."/>
            <person name="Studholme D.J."/>
        </authorList>
    </citation>
    <scope>NUCLEOTIDE SEQUENCE</scope>
    <source>
        <strain evidence="1">NCPPB 2970</strain>
    </source>
</reference>
<accession>A0AAJ2X477</accession>
<comment type="caution">
    <text evidence="1">The sequence shown here is derived from an EMBL/GenBank/DDBJ whole genome shotgun (WGS) entry which is preliminary data.</text>
</comment>
<organism evidence="1 2">
    <name type="scientific">Xanthomonas campestris pv. papavericola</name>
    <dbReference type="NCBI Taxonomy" id="487881"/>
    <lineage>
        <taxon>Bacteria</taxon>
        <taxon>Pseudomonadati</taxon>
        <taxon>Pseudomonadota</taxon>
        <taxon>Gammaproteobacteria</taxon>
        <taxon>Lysobacterales</taxon>
        <taxon>Lysobacteraceae</taxon>
        <taxon>Xanthomonas</taxon>
    </lineage>
</organism>
<name>A0AAJ2X477_XANCA</name>
<proteinExistence type="predicted"/>
<evidence type="ECO:0000313" key="1">
    <source>
        <dbReference type="EMBL" id="MEC3888772.1"/>
    </source>
</evidence>
<dbReference type="RefSeq" id="WP_228423693.1">
    <property type="nucleotide sequence ID" value="NZ_JAJFNJ020000003.1"/>
</dbReference>
<protein>
    <submittedName>
        <fullName evidence="1">Imm21 family immunity protein</fullName>
    </submittedName>
</protein>
<dbReference type="AlphaFoldDB" id="A0AAJ2X477"/>
<dbReference type="Proteomes" id="UP001297361">
    <property type="component" value="Unassembled WGS sequence"/>
</dbReference>